<dbReference type="Proteomes" id="UP000435243">
    <property type="component" value="Unassembled WGS sequence"/>
</dbReference>
<feature type="chain" id="PRO_5032459653" description="TraB/GumN family protein" evidence="1">
    <location>
        <begin position="21"/>
        <end position="278"/>
    </location>
</feature>
<dbReference type="Pfam" id="PF18950">
    <property type="entry name" value="DUF5694"/>
    <property type="match status" value="1"/>
</dbReference>
<evidence type="ECO:0000313" key="2">
    <source>
        <dbReference type="EMBL" id="MXO87719.1"/>
    </source>
</evidence>
<evidence type="ECO:0000313" key="3">
    <source>
        <dbReference type="Proteomes" id="UP000435243"/>
    </source>
</evidence>
<keyword evidence="1" id="KW-0732">Signal</keyword>
<name>A0A844ZQ22_9SPHN</name>
<evidence type="ECO:0008006" key="4">
    <source>
        <dbReference type="Google" id="ProtNLM"/>
    </source>
</evidence>
<gene>
    <name evidence="2" type="ORF">GRI32_03095</name>
</gene>
<dbReference type="EMBL" id="WTYY01000002">
    <property type="protein sequence ID" value="MXO87719.1"/>
    <property type="molecule type" value="Genomic_DNA"/>
</dbReference>
<keyword evidence="3" id="KW-1185">Reference proteome</keyword>
<organism evidence="2 3">
    <name type="scientific">Alteraurantiacibacter aestuarii</name>
    <dbReference type="NCBI Taxonomy" id="650004"/>
    <lineage>
        <taxon>Bacteria</taxon>
        <taxon>Pseudomonadati</taxon>
        <taxon>Pseudomonadota</taxon>
        <taxon>Alphaproteobacteria</taxon>
        <taxon>Sphingomonadales</taxon>
        <taxon>Erythrobacteraceae</taxon>
        <taxon>Alteraurantiacibacter</taxon>
    </lineage>
</organism>
<comment type="caution">
    <text evidence="2">The sequence shown here is derived from an EMBL/GenBank/DDBJ whole genome shotgun (WGS) entry which is preliminary data.</text>
</comment>
<reference evidence="2 3" key="1">
    <citation type="submission" date="2019-12" db="EMBL/GenBank/DDBJ databases">
        <title>Genomic-based taxomic classification of the family Erythrobacteraceae.</title>
        <authorList>
            <person name="Xu L."/>
        </authorList>
    </citation>
    <scope>NUCLEOTIDE SEQUENCE [LARGE SCALE GENOMIC DNA]</scope>
    <source>
        <strain evidence="2 3">JCM 16339</strain>
    </source>
</reference>
<dbReference type="OrthoDB" id="69432at2"/>
<sequence length="278" mass="31131">MIARLCALLLAMGTMTASHATATAQDQTAPEPQVMLLGTYHLASSNRDLINLPVEDVLVPERQQEIERLVDGLARWQPTRVAIEWERSDQAGLDRRYADYLAGDLDVSANERDQIAFRLARKLGFTKIYALDWNGQAPGDPAEYDFIDWAERNGQSDRFDAFVTNGQAQADQTASAMSAQTVGEWYYDLNGPAARLRQHEPYFEMAAIGSNDDNPGAAWVGTWYARNLRIFNNLRETLGPGERVFVLYGAGHVYLLEQFLRESGAAASVDPRPYIQRQ</sequence>
<feature type="signal peptide" evidence="1">
    <location>
        <begin position="1"/>
        <end position="20"/>
    </location>
</feature>
<dbReference type="RefSeq" id="WP_160589683.1">
    <property type="nucleotide sequence ID" value="NZ_WTYY01000002.1"/>
</dbReference>
<protein>
    <recommendedName>
        <fullName evidence="4">TraB/GumN family protein</fullName>
    </recommendedName>
</protein>
<evidence type="ECO:0000256" key="1">
    <source>
        <dbReference type="SAM" id="SignalP"/>
    </source>
</evidence>
<proteinExistence type="predicted"/>
<accession>A0A844ZQ22</accession>
<dbReference type="AlphaFoldDB" id="A0A844ZQ22"/>
<dbReference type="InterPro" id="IPR043749">
    <property type="entry name" value="DUF5694"/>
</dbReference>